<protein>
    <submittedName>
        <fullName evidence="2">Uncharacterized protein</fullName>
    </submittedName>
</protein>
<sequence>MSEPVSSPPASGSALPTSFAPGTGPVMLVQGPVFIGFVFKVLLQGVILVQGYLYFSRYSSTDRRLIKAVVAALIFADQLNIILNAAYLFDAFVIHFGNQDHLVKINWLFATDPIINGFTACTAQLFFAWRINVLTKNKWIVGLVSFFAVTSCCGALGCGIGSIMLGSFLEFPKLTAVLIIWLGAAVIADVLIAVTLSWYLVWPAFCQRDE</sequence>
<keyword evidence="1" id="KW-0812">Transmembrane</keyword>
<comment type="caution">
    <text evidence="2">The sequence shown here is derived from an EMBL/GenBank/DDBJ whole genome shotgun (WGS) entry which is preliminary data.</text>
</comment>
<feature type="transmembrane region" description="Helical" evidence="1">
    <location>
        <begin position="65"/>
        <end position="87"/>
    </location>
</feature>
<feature type="transmembrane region" description="Helical" evidence="1">
    <location>
        <begin position="33"/>
        <end position="53"/>
    </location>
</feature>
<dbReference type="PANTHER" id="PTHR40465:SF1">
    <property type="entry name" value="DUF6534 DOMAIN-CONTAINING PROTEIN"/>
    <property type="match status" value="1"/>
</dbReference>
<reference evidence="3" key="1">
    <citation type="submission" date="2024-06" db="EMBL/GenBank/DDBJ databases">
        <title>Multi-omics analyses provide insights into the biosynthesis of the anticancer antibiotic pleurotin in Hohenbuehelia grisea.</title>
        <authorList>
            <person name="Weaver J.A."/>
            <person name="Alberti F."/>
        </authorList>
    </citation>
    <scope>NUCLEOTIDE SEQUENCE [LARGE SCALE GENOMIC DNA]</scope>
    <source>
        <strain evidence="3">T-177</strain>
    </source>
</reference>
<dbReference type="Proteomes" id="UP001556367">
    <property type="component" value="Unassembled WGS sequence"/>
</dbReference>
<name>A0ABR3JSC6_9AGAR</name>
<gene>
    <name evidence="2" type="ORF">HGRIS_014039</name>
</gene>
<keyword evidence="1" id="KW-0472">Membrane</keyword>
<evidence type="ECO:0000313" key="3">
    <source>
        <dbReference type="Proteomes" id="UP001556367"/>
    </source>
</evidence>
<accession>A0ABR3JSC6</accession>
<feature type="transmembrane region" description="Helical" evidence="1">
    <location>
        <begin position="178"/>
        <end position="201"/>
    </location>
</feature>
<evidence type="ECO:0000313" key="2">
    <source>
        <dbReference type="EMBL" id="KAL0958709.1"/>
    </source>
</evidence>
<organism evidence="2 3">
    <name type="scientific">Hohenbuehelia grisea</name>
    <dbReference type="NCBI Taxonomy" id="104357"/>
    <lineage>
        <taxon>Eukaryota</taxon>
        <taxon>Fungi</taxon>
        <taxon>Dikarya</taxon>
        <taxon>Basidiomycota</taxon>
        <taxon>Agaricomycotina</taxon>
        <taxon>Agaricomycetes</taxon>
        <taxon>Agaricomycetidae</taxon>
        <taxon>Agaricales</taxon>
        <taxon>Pleurotineae</taxon>
        <taxon>Pleurotaceae</taxon>
        <taxon>Hohenbuehelia</taxon>
    </lineage>
</organism>
<evidence type="ECO:0000256" key="1">
    <source>
        <dbReference type="SAM" id="Phobius"/>
    </source>
</evidence>
<dbReference type="EMBL" id="JASNQZ010000003">
    <property type="protein sequence ID" value="KAL0958709.1"/>
    <property type="molecule type" value="Genomic_DNA"/>
</dbReference>
<feature type="transmembrane region" description="Helical" evidence="1">
    <location>
        <begin position="139"/>
        <end position="166"/>
    </location>
</feature>
<keyword evidence="1" id="KW-1133">Transmembrane helix</keyword>
<feature type="transmembrane region" description="Helical" evidence="1">
    <location>
        <begin position="107"/>
        <end position="127"/>
    </location>
</feature>
<dbReference type="PANTHER" id="PTHR40465">
    <property type="entry name" value="CHROMOSOME 1, WHOLE GENOME SHOTGUN SEQUENCE"/>
    <property type="match status" value="1"/>
</dbReference>
<proteinExistence type="predicted"/>
<keyword evidence="3" id="KW-1185">Reference proteome</keyword>